<protein>
    <recommendedName>
        <fullName evidence="3">Outer membrane protein beta-barrel domain-containing protein</fullName>
    </recommendedName>
</protein>
<keyword evidence="1 2" id="KW-0732">Signal</keyword>
<dbReference type="SUPFAM" id="SSF56925">
    <property type="entry name" value="OMPA-like"/>
    <property type="match status" value="1"/>
</dbReference>
<dbReference type="InterPro" id="IPR027385">
    <property type="entry name" value="Beta-barrel_OMP"/>
</dbReference>
<dbReference type="Proteomes" id="UP000193827">
    <property type="component" value="Unassembled WGS sequence"/>
</dbReference>
<gene>
    <name evidence="4" type="ORF">PEL8287_03766</name>
</gene>
<name>A0A1Y5TQQ9_9RHOB</name>
<reference evidence="4 5" key="1">
    <citation type="submission" date="2017-03" db="EMBL/GenBank/DDBJ databases">
        <authorList>
            <person name="Afonso C.L."/>
            <person name="Miller P.J."/>
            <person name="Scott M.A."/>
            <person name="Spackman E."/>
            <person name="Goraichik I."/>
            <person name="Dimitrov K.M."/>
            <person name="Suarez D.L."/>
            <person name="Swayne D.E."/>
        </authorList>
    </citation>
    <scope>NUCLEOTIDE SEQUENCE [LARGE SCALE GENOMIC DNA]</scope>
    <source>
        <strain evidence="4 5">CECT 8287</strain>
    </source>
</reference>
<evidence type="ECO:0000256" key="2">
    <source>
        <dbReference type="SAM" id="SignalP"/>
    </source>
</evidence>
<feature type="signal peptide" evidence="2">
    <location>
        <begin position="1"/>
        <end position="23"/>
    </location>
</feature>
<proteinExistence type="predicted"/>
<sequence length="227" mass="24398">MNMLKSLKLTAAAIALIASPAAAEMELSLYMGVQNVQDSTASGNLPGGASFSRNVNWEGKPLENPYYYGGRAIWWTQGNLGFGIEGTHTKAYASDADRAAIGVDRLEFSDGHNIITANIMKRWPGVFNNAKFTPYVGAGVGVAIPHVDIRVTGATDRTFGYETTGPAVRGIAGMKYNLNDKWALFGEYQVVWSDNDATIDPDPGQTAGKLKTELVTHAVNLGISYSF</sequence>
<keyword evidence="5" id="KW-1185">Reference proteome</keyword>
<dbReference type="AlphaFoldDB" id="A0A1Y5TQQ9"/>
<accession>A0A1Y5TQQ9</accession>
<dbReference type="Gene3D" id="2.40.160.20">
    <property type="match status" value="1"/>
</dbReference>
<evidence type="ECO:0000313" key="4">
    <source>
        <dbReference type="EMBL" id="SLN67863.1"/>
    </source>
</evidence>
<organism evidence="4 5">
    <name type="scientific">Roseovarius litorisediminis</name>
    <dbReference type="NCBI Taxonomy" id="1312363"/>
    <lineage>
        <taxon>Bacteria</taxon>
        <taxon>Pseudomonadati</taxon>
        <taxon>Pseudomonadota</taxon>
        <taxon>Alphaproteobacteria</taxon>
        <taxon>Rhodobacterales</taxon>
        <taxon>Roseobacteraceae</taxon>
        <taxon>Roseovarius</taxon>
    </lineage>
</organism>
<evidence type="ECO:0000256" key="1">
    <source>
        <dbReference type="ARBA" id="ARBA00022729"/>
    </source>
</evidence>
<dbReference type="EMBL" id="FWFL01000014">
    <property type="protein sequence ID" value="SLN67863.1"/>
    <property type="molecule type" value="Genomic_DNA"/>
</dbReference>
<dbReference type="RefSeq" id="WP_235862340.1">
    <property type="nucleotide sequence ID" value="NZ_FWFL01000014.1"/>
</dbReference>
<dbReference type="InterPro" id="IPR011250">
    <property type="entry name" value="OMP/PagP_B-barrel"/>
</dbReference>
<feature type="chain" id="PRO_5012938417" description="Outer membrane protein beta-barrel domain-containing protein" evidence="2">
    <location>
        <begin position="24"/>
        <end position="227"/>
    </location>
</feature>
<evidence type="ECO:0000313" key="5">
    <source>
        <dbReference type="Proteomes" id="UP000193827"/>
    </source>
</evidence>
<feature type="domain" description="Outer membrane protein beta-barrel" evidence="3">
    <location>
        <begin position="10"/>
        <end position="227"/>
    </location>
</feature>
<dbReference type="Pfam" id="PF13505">
    <property type="entry name" value="OMP_b-brl"/>
    <property type="match status" value="1"/>
</dbReference>
<evidence type="ECO:0000259" key="3">
    <source>
        <dbReference type="Pfam" id="PF13505"/>
    </source>
</evidence>